<proteinExistence type="inferred from homology"/>
<dbReference type="OrthoDB" id="9807653at2"/>
<dbReference type="PANTHER" id="PTHR11205">
    <property type="entry name" value="RIBOSOMAL PROTEIN S7"/>
    <property type="match status" value="1"/>
</dbReference>
<gene>
    <name evidence="6" type="primary">rpsG</name>
    <name evidence="9" type="ORF">BA92_12910</name>
    <name evidence="10" type="ORF">IE90_06635</name>
</gene>
<evidence type="ECO:0000313" key="12">
    <source>
        <dbReference type="Proteomes" id="UP000031980"/>
    </source>
</evidence>
<protein>
    <recommendedName>
        <fullName evidence="6">Small ribosomal subunit protein uS7</fullName>
    </recommendedName>
</protein>
<dbReference type="GO" id="GO:0019843">
    <property type="term" value="F:rRNA binding"/>
    <property type="evidence" value="ECO:0007669"/>
    <property type="project" value="UniProtKB-UniRule"/>
</dbReference>
<dbReference type="Pfam" id="PF00177">
    <property type="entry name" value="Ribosomal_S7"/>
    <property type="match status" value="1"/>
</dbReference>
<keyword evidence="3 6" id="KW-0694">RNA-binding</keyword>
<evidence type="ECO:0000313" key="10">
    <source>
        <dbReference type="EMBL" id="KIO45109.1"/>
    </source>
</evidence>
<dbReference type="Proteomes" id="UP000031937">
    <property type="component" value="Unassembled WGS sequence"/>
</dbReference>
<dbReference type="AlphaFoldDB" id="A0A0C3RAY7"/>
<comment type="caution">
    <text evidence="9">The sequence shown here is derived from an EMBL/GenBank/DDBJ whole genome shotgun (WGS) entry which is preliminary data.</text>
</comment>
<evidence type="ECO:0000313" key="9">
    <source>
        <dbReference type="EMBL" id="KIO42771.1"/>
    </source>
</evidence>
<comment type="similarity">
    <text evidence="1 6 7">Belongs to the universal ribosomal protein uS7 family.</text>
</comment>
<dbReference type="EMBL" id="JPIU01000049">
    <property type="protein sequence ID" value="KIO42771.1"/>
    <property type="molecule type" value="Genomic_DNA"/>
</dbReference>
<evidence type="ECO:0000256" key="3">
    <source>
        <dbReference type="ARBA" id="ARBA00022884"/>
    </source>
</evidence>
<dbReference type="Proteomes" id="UP000031980">
    <property type="component" value="Unassembled WGS sequence"/>
</dbReference>
<name>A0A0C3RAY7_9PORP</name>
<dbReference type="FunFam" id="1.10.455.10:FF:000001">
    <property type="entry name" value="30S ribosomal protein S7"/>
    <property type="match status" value="1"/>
</dbReference>
<keyword evidence="2 6" id="KW-0699">rRNA-binding</keyword>
<evidence type="ECO:0000256" key="5">
    <source>
        <dbReference type="ARBA" id="ARBA00023274"/>
    </source>
</evidence>
<dbReference type="PIRSF" id="PIRSF002122">
    <property type="entry name" value="RPS7p_RPS7a_RPS5e_RPS7o"/>
    <property type="match status" value="1"/>
</dbReference>
<dbReference type="PROSITE" id="PS00052">
    <property type="entry name" value="RIBOSOMAL_S7"/>
    <property type="match status" value="1"/>
</dbReference>
<keyword evidence="4 6" id="KW-0689">Ribosomal protein</keyword>
<sequence>MRKSKPKKRILLPDPKFNDVLVTRFVNDLMVDGKKSIALSIFYDAIDIVEEKMAKKEEKPALDIWKQALENITPQVEVKSRRVGGATFQVPMEINPIRKRSISVKNMILFARKRSGKGMAEKLAAEIMAAYKEEGAAFKKKEDIHRMAEANRAFAHFRF</sequence>
<dbReference type="CDD" id="cd14869">
    <property type="entry name" value="uS7_Bacteria"/>
    <property type="match status" value="1"/>
</dbReference>
<dbReference type="SUPFAM" id="SSF47973">
    <property type="entry name" value="Ribosomal protein S7"/>
    <property type="match status" value="1"/>
</dbReference>
<reference evidence="9 12" key="1">
    <citation type="submission" date="2014-07" db="EMBL/GenBank/DDBJ databases">
        <title>Porphyromonadaceae bacterium OUH 308042 = ATCC BAA-2681 = DSM 28342 draft genome.</title>
        <authorList>
            <person name="Sydenham T.V."/>
            <person name="Hasman H."/>
            <person name="Justensen U.S."/>
        </authorList>
    </citation>
    <scope>NUCLEOTIDE SEQUENCE [LARGE SCALE GENOMIC DNA]</scope>
    <source>
        <strain evidence="9 12">OUH 308042</strain>
    </source>
</reference>
<evidence type="ECO:0000256" key="2">
    <source>
        <dbReference type="ARBA" id="ARBA00022730"/>
    </source>
</evidence>
<dbReference type="EMBL" id="JPIT01000018">
    <property type="protein sequence ID" value="KIO45109.1"/>
    <property type="molecule type" value="Genomic_DNA"/>
</dbReference>
<evidence type="ECO:0000313" key="11">
    <source>
        <dbReference type="Proteomes" id="UP000031937"/>
    </source>
</evidence>
<keyword evidence="6" id="KW-0820">tRNA-binding</keyword>
<evidence type="ECO:0000256" key="1">
    <source>
        <dbReference type="ARBA" id="ARBA00007151"/>
    </source>
</evidence>
<dbReference type="NCBIfam" id="TIGR01029">
    <property type="entry name" value="rpsG_bact"/>
    <property type="match status" value="1"/>
</dbReference>
<dbReference type="InterPro" id="IPR000235">
    <property type="entry name" value="Ribosomal_uS7"/>
</dbReference>
<keyword evidence="12" id="KW-1185">Reference proteome</keyword>
<evidence type="ECO:0000256" key="4">
    <source>
        <dbReference type="ARBA" id="ARBA00022980"/>
    </source>
</evidence>
<dbReference type="HAMAP" id="MF_00480_B">
    <property type="entry name" value="Ribosomal_uS7_B"/>
    <property type="match status" value="1"/>
</dbReference>
<dbReference type="GO" id="GO:0006412">
    <property type="term" value="P:translation"/>
    <property type="evidence" value="ECO:0007669"/>
    <property type="project" value="UniProtKB-UniRule"/>
</dbReference>
<dbReference type="GO" id="GO:0015935">
    <property type="term" value="C:small ribosomal subunit"/>
    <property type="evidence" value="ECO:0007669"/>
    <property type="project" value="InterPro"/>
</dbReference>
<dbReference type="InterPro" id="IPR023798">
    <property type="entry name" value="Ribosomal_uS7_dom"/>
</dbReference>
<dbReference type="InterPro" id="IPR005717">
    <property type="entry name" value="Ribosomal_uS7_bac/org-type"/>
</dbReference>
<dbReference type="InterPro" id="IPR036823">
    <property type="entry name" value="Ribosomal_uS7_dom_sf"/>
</dbReference>
<dbReference type="GO" id="GO:0003735">
    <property type="term" value="F:structural constituent of ribosome"/>
    <property type="evidence" value="ECO:0007669"/>
    <property type="project" value="InterPro"/>
</dbReference>
<dbReference type="RefSeq" id="WP_041503078.1">
    <property type="nucleotide sequence ID" value="NZ_JPIT01000018.1"/>
</dbReference>
<keyword evidence="5 6" id="KW-0687">Ribonucleoprotein</keyword>
<reference evidence="10 11" key="2">
    <citation type="submission" date="2014-07" db="EMBL/GenBank/DDBJ databases">
        <title>Porphyromonadaceae bacterium OUH 334697 = ATCC BAA-2682 = DSM 28341 draft genome.</title>
        <authorList>
            <person name="Sydenham T.V."/>
            <person name="Hasman H."/>
            <person name="Justesen U.S."/>
        </authorList>
    </citation>
    <scope>NUCLEOTIDE SEQUENCE [LARGE SCALE GENOMIC DNA]</scope>
    <source>
        <strain evidence="10 11">OUH 334697</strain>
    </source>
</reference>
<dbReference type="Gene3D" id="1.10.455.10">
    <property type="entry name" value="Ribosomal protein S7 domain"/>
    <property type="match status" value="1"/>
</dbReference>
<dbReference type="InterPro" id="IPR020606">
    <property type="entry name" value="Ribosomal_uS7_CS"/>
</dbReference>
<accession>A0A0C3RAY7</accession>
<evidence type="ECO:0000256" key="6">
    <source>
        <dbReference type="HAMAP-Rule" id="MF_00480"/>
    </source>
</evidence>
<feature type="domain" description="Small ribosomal subunit protein uS7" evidence="8">
    <location>
        <begin position="1"/>
        <end position="152"/>
    </location>
</feature>
<comment type="function">
    <text evidence="6">One of the primary rRNA binding proteins, it binds directly to 16S rRNA where it nucleates assembly of the head domain of the 30S subunit. Is located at the subunit interface close to the decoding center, probably blocks exit of the E-site tRNA.</text>
</comment>
<dbReference type="GO" id="GO:0000049">
    <property type="term" value="F:tRNA binding"/>
    <property type="evidence" value="ECO:0007669"/>
    <property type="project" value="UniProtKB-UniRule"/>
</dbReference>
<evidence type="ECO:0000256" key="7">
    <source>
        <dbReference type="RuleBase" id="RU003619"/>
    </source>
</evidence>
<organism evidence="9 12">
    <name type="scientific">Sanguibacteroides justesenii</name>
    <dbReference type="NCBI Taxonomy" id="1547597"/>
    <lineage>
        <taxon>Bacteria</taxon>
        <taxon>Pseudomonadati</taxon>
        <taxon>Bacteroidota</taxon>
        <taxon>Bacteroidia</taxon>
        <taxon>Bacteroidales</taxon>
        <taxon>Porphyromonadaceae</taxon>
        <taxon>Sanguibacteroides</taxon>
    </lineage>
</organism>
<comment type="subunit">
    <text evidence="6">Part of the 30S ribosomal subunit. Contacts proteins S9 and S11.</text>
</comment>
<evidence type="ECO:0000259" key="8">
    <source>
        <dbReference type="Pfam" id="PF00177"/>
    </source>
</evidence>